<dbReference type="Pfam" id="PF00378">
    <property type="entry name" value="ECH_1"/>
    <property type="match status" value="1"/>
</dbReference>
<dbReference type="RefSeq" id="WP_357788670.1">
    <property type="nucleotide sequence ID" value="NZ_JBFAKC010000018.1"/>
</dbReference>
<dbReference type="InterPro" id="IPR001753">
    <property type="entry name" value="Enoyl-CoA_hydra/iso"/>
</dbReference>
<dbReference type="Gene3D" id="1.10.12.10">
    <property type="entry name" value="Lyase 2-enoyl-coa Hydratase, Chain A, domain 2"/>
    <property type="match status" value="1"/>
</dbReference>
<evidence type="ECO:0000313" key="3">
    <source>
        <dbReference type="Proteomes" id="UP001551695"/>
    </source>
</evidence>
<dbReference type="Gene3D" id="3.90.226.10">
    <property type="entry name" value="2-enoyl-CoA Hydratase, Chain A, domain 1"/>
    <property type="match status" value="1"/>
</dbReference>
<accession>A0ABV3G2L5</accession>
<dbReference type="InterPro" id="IPR029045">
    <property type="entry name" value="ClpP/crotonase-like_dom_sf"/>
</dbReference>
<keyword evidence="3" id="KW-1185">Reference proteome</keyword>
<dbReference type="Proteomes" id="UP001551695">
    <property type="component" value="Unassembled WGS sequence"/>
</dbReference>
<dbReference type="PANTHER" id="PTHR42964:SF1">
    <property type="entry name" value="POLYKETIDE BIOSYNTHESIS ENOYL-COA HYDRATASE PKSH-RELATED"/>
    <property type="match status" value="1"/>
</dbReference>
<dbReference type="PANTHER" id="PTHR42964">
    <property type="entry name" value="ENOYL-COA HYDRATASE"/>
    <property type="match status" value="1"/>
</dbReference>
<name>A0ABV3G2L5_9NOCA</name>
<evidence type="ECO:0000313" key="2">
    <source>
        <dbReference type="EMBL" id="MEV0711927.1"/>
    </source>
</evidence>
<dbReference type="CDD" id="cd06558">
    <property type="entry name" value="crotonase-like"/>
    <property type="match status" value="1"/>
</dbReference>
<evidence type="ECO:0000256" key="1">
    <source>
        <dbReference type="ARBA" id="ARBA00005254"/>
    </source>
</evidence>
<dbReference type="EMBL" id="JBFAKC010000018">
    <property type="protein sequence ID" value="MEV0711927.1"/>
    <property type="molecule type" value="Genomic_DNA"/>
</dbReference>
<protein>
    <submittedName>
        <fullName evidence="2">Enoyl-CoA hydratase-related protein</fullName>
    </submittedName>
</protein>
<organism evidence="2 3">
    <name type="scientific">Nocardia aurea</name>
    <dbReference type="NCBI Taxonomy" id="2144174"/>
    <lineage>
        <taxon>Bacteria</taxon>
        <taxon>Bacillati</taxon>
        <taxon>Actinomycetota</taxon>
        <taxon>Actinomycetes</taxon>
        <taxon>Mycobacteriales</taxon>
        <taxon>Nocardiaceae</taxon>
        <taxon>Nocardia</taxon>
    </lineage>
</organism>
<comment type="caution">
    <text evidence="2">The sequence shown here is derived from an EMBL/GenBank/DDBJ whole genome shotgun (WGS) entry which is preliminary data.</text>
</comment>
<proteinExistence type="inferred from homology"/>
<gene>
    <name evidence="2" type="ORF">AB0I48_30650</name>
</gene>
<dbReference type="InterPro" id="IPR014748">
    <property type="entry name" value="Enoyl-CoA_hydra_C"/>
</dbReference>
<dbReference type="InterPro" id="IPR051683">
    <property type="entry name" value="Enoyl-CoA_Hydratase/Isomerase"/>
</dbReference>
<reference evidence="2 3" key="1">
    <citation type="submission" date="2024-06" db="EMBL/GenBank/DDBJ databases">
        <title>The Natural Products Discovery Center: Release of the First 8490 Sequenced Strains for Exploring Actinobacteria Biosynthetic Diversity.</title>
        <authorList>
            <person name="Kalkreuter E."/>
            <person name="Kautsar S.A."/>
            <person name="Yang D."/>
            <person name="Bader C.D."/>
            <person name="Teijaro C.N."/>
            <person name="Fluegel L."/>
            <person name="Davis C.M."/>
            <person name="Simpson J.R."/>
            <person name="Lauterbach L."/>
            <person name="Steele A.D."/>
            <person name="Gui C."/>
            <person name="Meng S."/>
            <person name="Li G."/>
            <person name="Viehrig K."/>
            <person name="Ye F."/>
            <person name="Su P."/>
            <person name="Kiefer A.F."/>
            <person name="Nichols A."/>
            <person name="Cepeda A.J."/>
            <person name="Yan W."/>
            <person name="Fan B."/>
            <person name="Jiang Y."/>
            <person name="Adhikari A."/>
            <person name="Zheng C.-J."/>
            <person name="Schuster L."/>
            <person name="Cowan T.M."/>
            <person name="Smanski M.J."/>
            <person name="Chevrette M.G."/>
            <person name="De Carvalho L.P.S."/>
            <person name="Shen B."/>
        </authorList>
    </citation>
    <scope>NUCLEOTIDE SEQUENCE [LARGE SCALE GENOMIC DNA]</scope>
    <source>
        <strain evidence="2 3">NPDC050403</strain>
    </source>
</reference>
<sequence length="258" mass="27087">MSETEEFQLERHGAVSVVRLNRPEARNALTVAMMQGIGAAAVEAESDPEIRALLLTGAGDRAFCSGMDLRAFSSGASFSDEDRDTAAYLRLARGKLSVPVVGAANGSAIGGGLELLLGGDVLIASEDAKFAFPEIKRGLIPGGGGTFIGTRIPMNIALEMTLTGDPITAARGYEIGLVNAVVPADQVFATALDFAQRIAANAPLGLAACKELVRLAVDDAAEADKRLTHWQGRVFTSDDAKEGAMAFLEKRAPVWQGR</sequence>
<dbReference type="SUPFAM" id="SSF52096">
    <property type="entry name" value="ClpP/crotonase"/>
    <property type="match status" value="1"/>
</dbReference>
<comment type="similarity">
    <text evidence="1">Belongs to the enoyl-CoA hydratase/isomerase family.</text>
</comment>